<sequence>MANEHQMPAESPVRVGEVEVLFRTPKDPDSSDRYDGGEATTTVLPEGYRRSPENCSFAVATVYEKDVKIPMRDGTILRADIFRPESDARVPVLLPWSPYGKSGRGSMGVSKSRLSGFEKFEAPDPAEWAARGYAVVNIDSRGAWDSEGYLCWAGTQEGRDGYDAIEWLAKRPWCSGSVGLAGNSWLARAQWYIAAECPPSLKCIAPLEGSGDLYREIHVRGGISCTPFLDWMMGNLHESTGRGRMEDPVAMLRAYPLMNDYWRDKRARIDRIKVPAFILASYSTFLHLPGSLRGYEEITHEKKCMLRIHATQEWHDLYQKSTSDELQEFFDRYLKDIPNDFETKTPRVRVSLLGYNTVQYSVTLVYAVADHEKPNIVNHPFSTWPVPATSHQRLYLTGDEHLVLTAPSGLSTVMYQADTPAMQADDDAGELWFRYTFSKTAYFLGSVKAVLTMSCADSDDMDIFLQIRKLDATGKILRYHNIPEEDMSAQGVPVEELPLINPTVYLGPHGQIRASHRAVDHDLSKPHYIQHRHDLEERITPGTSVKIETSIWPGGIIFNEGESMVFKISGHPMYLSEFPTLRGQFLARNTGRHVVHIGGSTASYIEVPFVEL</sequence>
<keyword evidence="5" id="KW-1185">Reference proteome</keyword>
<dbReference type="InterPro" id="IPR005674">
    <property type="entry name" value="CocE/Ser_esterase"/>
</dbReference>
<dbReference type="SUPFAM" id="SSF49785">
    <property type="entry name" value="Galactose-binding domain-like"/>
    <property type="match status" value="1"/>
</dbReference>
<dbReference type="InterPro" id="IPR008979">
    <property type="entry name" value="Galactose-bd-like_sf"/>
</dbReference>
<gene>
    <name evidence="4" type="ORF">LTR09_012144</name>
</gene>
<reference evidence="4" key="1">
    <citation type="submission" date="2023-04" db="EMBL/GenBank/DDBJ databases">
        <title>Black Yeasts Isolated from many extreme environments.</title>
        <authorList>
            <person name="Coleine C."/>
            <person name="Stajich J.E."/>
            <person name="Selbmann L."/>
        </authorList>
    </citation>
    <scope>NUCLEOTIDE SEQUENCE</scope>
    <source>
        <strain evidence="4">CCFEE 5312</strain>
    </source>
</reference>
<name>A0AAJ0D5G4_9PEZI</name>
<dbReference type="AlphaFoldDB" id="A0AAJ0D5G4"/>
<dbReference type="EMBL" id="JAWDJX010000097">
    <property type="protein sequence ID" value="KAK3046368.1"/>
    <property type="molecule type" value="Genomic_DNA"/>
</dbReference>
<dbReference type="SUPFAM" id="SSF53474">
    <property type="entry name" value="alpha/beta-Hydrolases"/>
    <property type="match status" value="1"/>
</dbReference>
<dbReference type="SMART" id="SM00939">
    <property type="entry name" value="PepX_C"/>
    <property type="match status" value="1"/>
</dbReference>
<keyword evidence="1" id="KW-0378">Hydrolase</keyword>
<feature type="region of interest" description="Disordered" evidence="2">
    <location>
        <begin position="23"/>
        <end position="47"/>
    </location>
</feature>
<dbReference type="Pfam" id="PF02129">
    <property type="entry name" value="Peptidase_S15"/>
    <property type="match status" value="1"/>
</dbReference>
<evidence type="ECO:0000313" key="5">
    <source>
        <dbReference type="Proteomes" id="UP001271007"/>
    </source>
</evidence>
<evidence type="ECO:0000256" key="1">
    <source>
        <dbReference type="ARBA" id="ARBA00022801"/>
    </source>
</evidence>
<dbReference type="PANTHER" id="PTHR43056:SF10">
    <property type="entry name" value="COCE_NOND FAMILY, PUTATIVE (AFU_ORTHOLOGUE AFUA_7G00600)-RELATED"/>
    <property type="match status" value="1"/>
</dbReference>
<protein>
    <recommendedName>
        <fullName evidence="3">Xaa-Pro dipeptidyl-peptidase C-terminal domain-containing protein</fullName>
    </recommendedName>
</protein>
<evidence type="ECO:0000313" key="4">
    <source>
        <dbReference type="EMBL" id="KAK3046368.1"/>
    </source>
</evidence>
<dbReference type="Gene3D" id="1.10.3020.20">
    <property type="match status" value="1"/>
</dbReference>
<dbReference type="InterPro" id="IPR013736">
    <property type="entry name" value="Xaa-Pro_dipept_C"/>
</dbReference>
<comment type="caution">
    <text evidence="4">The sequence shown here is derived from an EMBL/GenBank/DDBJ whole genome shotgun (WGS) entry which is preliminary data.</text>
</comment>
<dbReference type="Gene3D" id="3.40.50.1820">
    <property type="entry name" value="alpha/beta hydrolase"/>
    <property type="match status" value="1"/>
</dbReference>
<feature type="compositionally biased region" description="Basic and acidic residues" evidence="2">
    <location>
        <begin position="24"/>
        <end position="36"/>
    </location>
</feature>
<dbReference type="InterPro" id="IPR000383">
    <property type="entry name" value="Xaa-Pro-like_dom"/>
</dbReference>
<proteinExistence type="predicted"/>
<dbReference type="Pfam" id="PF08530">
    <property type="entry name" value="PepX_C"/>
    <property type="match status" value="1"/>
</dbReference>
<evidence type="ECO:0000259" key="3">
    <source>
        <dbReference type="SMART" id="SM00939"/>
    </source>
</evidence>
<dbReference type="NCBIfam" id="TIGR00976">
    <property type="entry name" value="CocE_NonD"/>
    <property type="match status" value="1"/>
</dbReference>
<accession>A0AAJ0D5G4</accession>
<dbReference type="GO" id="GO:0008239">
    <property type="term" value="F:dipeptidyl-peptidase activity"/>
    <property type="evidence" value="ECO:0007669"/>
    <property type="project" value="InterPro"/>
</dbReference>
<organism evidence="4 5">
    <name type="scientific">Extremus antarcticus</name>
    <dbReference type="NCBI Taxonomy" id="702011"/>
    <lineage>
        <taxon>Eukaryota</taxon>
        <taxon>Fungi</taxon>
        <taxon>Dikarya</taxon>
        <taxon>Ascomycota</taxon>
        <taxon>Pezizomycotina</taxon>
        <taxon>Dothideomycetes</taxon>
        <taxon>Dothideomycetidae</taxon>
        <taxon>Mycosphaerellales</taxon>
        <taxon>Extremaceae</taxon>
        <taxon>Extremus</taxon>
    </lineage>
</organism>
<evidence type="ECO:0000256" key="2">
    <source>
        <dbReference type="SAM" id="MobiDB-lite"/>
    </source>
</evidence>
<dbReference type="PANTHER" id="PTHR43056">
    <property type="entry name" value="PEPTIDASE S9 PROLYL OLIGOPEPTIDASE"/>
    <property type="match status" value="1"/>
</dbReference>
<dbReference type="Gene3D" id="2.60.120.260">
    <property type="entry name" value="Galactose-binding domain-like"/>
    <property type="match status" value="1"/>
</dbReference>
<dbReference type="InterPro" id="IPR050585">
    <property type="entry name" value="Xaa-Pro_dipeptidyl-ppase/CocE"/>
</dbReference>
<dbReference type="InterPro" id="IPR029058">
    <property type="entry name" value="AB_hydrolase_fold"/>
</dbReference>
<feature type="domain" description="Xaa-Pro dipeptidyl-peptidase C-terminal" evidence="3">
    <location>
        <begin position="327"/>
        <end position="606"/>
    </location>
</feature>
<dbReference type="Proteomes" id="UP001271007">
    <property type="component" value="Unassembled WGS sequence"/>
</dbReference>